<dbReference type="OrthoDB" id="4747530at2"/>
<protein>
    <submittedName>
        <fullName evidence="2">Regulatory GntR family protein</fullName>
    </submittedName>
</protein>
<organism evidence="2 3">
    <name type="scientific">Saccharopolyspora spinosa</name>
    <dbReference type="NCBI Taxonomy" id="60894"/>
    <lineage>
        <taxon>Bacteria</taxon>
        <taxon>Bacillati</taxon>
        <taxon>Actinomycetota</taxon>
        <taxon>Actinomycetes</taxon>
        <taxon>Pseudonocardiales</taxon>
        <taxon>Pseudonocardiaceae</taxon>
        <taxon>Saccharopolyspora</taxon>
    </lineage>
</organism>
<evidence type="ECO:0000256" key="1">
    <source>
        <dbReference type="SAM" id="MobiDB-lite"/>
    </source>
</evidence>
<dbReference type="EMBL" id="PJNB01000001">
    <property type="protein sequence ID" value="PKW15951.1"/>
    <property type="molecule type" value="Genomic_DNA"/>
</dbReference>
<comment type="caution">
    <text evidence="2">The sequence shown here is derived from an EMBL/GenBank/DDBJ whole genome shotgun (WGS) entry which is preliminary data.</text>
</comment>
<sequence length="267" mass="29866">MSVELLNVVLHSDLAPLSKRMVATALASIAPPETLTVYPSVAHIADLAGVGHSTVRKYLGELERDGVITRTPRSNSSNVYRFHPERFRPTTRTATRREIPPEPEQAPEPSTEDTAPRQEPEEQPPSTPPPHGPHPSSSWTPPLHGMEVTPPHGGGHPSTSWTQKGNRRGIEGLLDGGASAPAPKPPRRKPRSRLPHEWRPNDTHRAYADEHRLDLDREAFRFRHHAEATGRLMANWNAAFTTWLDKARDLRPAGGPKTEDWRRYCEQ</sequence>
<accession>A0A2N3XZA4</accession>
<dbReference type="Proteomes" id="UP000233786">
    <property type="component" value="Unassembled WGS sequence"/>
</dbReference>
<dbReference type="AlphaFoldDB" id="A0A2N3XZA4"/>
<gene>
    <name evidence="2" type="ORF">A8926_3733</name>
</gene>
<reference evidence="2" key="1">
    <citation type="submission" date="2017-12" db="EMBL/GenBank/DDBJ databases">
        <title>Sequencing the genomes of 1000 Actinobacteria strains.</title>
        <authorList>
            <person name="Klenk H.-P."/>
        </authorList>
    </citation>
    <scope>NUCLEOTIDE SEQUENCE [LARGE SCALE GENOMIC DNA]</scope>
    <source>
        <strain evidence="2">DSM 44228</strain>
    </source>
</reference>
<dbReference type="Gene3D" id="1.10.10.10">
    <property type="entry name" value="Winged helix-like DNA-binding domain superfamily/Winged helix DNA-binding domain"/>
    <property type="match status" value="1"/>
</dbReference>
<dbReference type="STRING" id="994479.GCA_000194155_03484"/>
<proteinExistence type="predicted"/>
<keyword evidence="3" id="KW-1185">Reference proteome</keyword>
<dbReference type="RefSeq" id="WP_010696564.1">
    <property type="nucleotide sequence ID" value="NZ_CP061007.1"/>
</dbReference>
<dbReference type="InterPro" id="IPR036388">
    <property type="entry name" value="WH-like_DNA-bd_sf"/>
</dbReference>
<evidence type="ECO:0000313" key="2">
    <source>
        <dbReference type="EMBL" id="PKW15951.1"/>
    </source>
</evidence>
<dbReference type="SUPFAM" id="SSF46785">
    <property type="entry name" value="Winged helix' DNA-binding domain"/>
    <property type="match status" value="1"/>
</dbReference>
<feature type="region of interest" description="Disordered" evidence="1">
    <location>
        <begin position="69"/>
        <end position="199"/>
    </location>
</feature>
<name>A0A2N3XZA4_SACSN</name>
<evidence type="ECO:0000313" key="3">
    <source>
        <dbReference type="Proteomes" id="UP000233786"/>
    </source>
</evidence>
<feature type="compositionally biased region" description="Pro residues" evidence="1">
    <location>
        <begin position="123"/>
        <end position="133"/>
    </location>
</feature>
<dbReference type="InterPro" id="IPR036390">
    <property type="entry name" value="WH_DNA-bd_sf"/>
</dbReference>